<dbReference type="SUPFAM" id="SSF51445">
    <property type="entry name" value="(Trans)glycosidases"/>
    <property type="match status" value="1"/>
</dbReference>
<dbReference type="Gene3D" id="3.20.20.80">
    <property type="entry name" value="Glycosidases"/>
    <property type="match status" value="1"/>
</dbReference>
<gene>
    <name evidence="3" type="ORF">OBRU01_20492</name>
</gene>
<sequence>MKCLKTFLQIILLLNVCLATLSPPSDKKGQKGVKAQEGPRKNNVLDRKLVSETPLVKDIIKYHATYHQDVGIRKFQNTVLGYVTPWNSKGYDVAKTWAPKFNYVSPVWLQVTRQSANIYIISGLHDVDHAWMKTLKQKGAKALIDEIKKACKQWKFDGVVLEIMSQIGKYVDRSVKFIQQFVYPPFRGYPTDEFYLEAFNDIYPYVDAVSKLIDNDENSSLKRSKILIGLNFYGNSYTANGGGPIVGMEYIELLKHAKTNQALSYNNNTAENYKRLDIAREYGTGVAIWELGQGLDYFYDLF</sequence>
<dbReference type="PANTHER" id="PTHR46066:SF2">
    <property type="entry name" value="CHITINASE DOMAIN-CONTAINING PROTEIN 1"/>
    <property type="match status" value="1"/>
</dbReference>
<dbReference type="GO" id="GO:0070492">
    <property type="term" value="F:oligosaccharide binding"/>
    <property type="evidence" value="ECO:0007669"/>
    <property type="project" value="TreeGrafter"/>
</dbReference>
<feature type="signal peptide" evidence="2">
    <location>
        <begin position="1"/>
        <end position="19"/>
    </location>
</feature>
<dbReference type="AlphaFoldDB" id="A0A0L7KUL7"/>
<dbReference type="GO" id="GO:0012505">
    <property type="term" value="C:endomembrane system"/>
    <property type="evidence" value="ECO:0007669"/>
    <property type="project" value="TreeGrafter"/>
</dbReference>
<proteinExistence type="inferred from homology"/>
<dbReference type="InterPro" id="IPR029070">
    <property type="entry name" value="Chitinase_insertion_sf"/>
</dbReference>
<dbReference type="InterPro" id="IPR017853">
    <property type="entry name" value="GH"/>
</dbReference>
<dbReference type="STRING" id="104452.A0A0L7KUL7"/>
<dbReference type="PANTHER" id="PTHR46066">
    <property type="entry name" value="CHITINASE DOMAIN-CONTAINING PROTEIN 1 FAMILY MEMBER"/>
    <property type="match status" value="1"/>
</dbReference>
<dbReference type="Proteomes" id="UP000037510">
    <property type="component" value="Unassembled WGS sequence"/>
</dbReference>
<comment type="similarity">
    <text evidence="1">Belongs to the glycosyl hydrolase 18 family.</text>
</comment>
<protein>
    <submittedName>
        <fullName evidence="3">Chitinase domain-containing protein 1</fullName>
    </submittedName>
</protein>
<evidence type="ECO:0000313" key="3">
    <source>
        <dbReference type="EMBL" id="KOB66972.1"/>
    </source>
</evidence>
<evidence type="ECO:0000313" key="4">
    <source>
        <dbReference type="Proteomes" id="UP000037510"/>
    </source>
</evidence>
<comment type="caution">
    <text evidence="3">The sequence shown here is derived from an EMBL/GenBank/DDBJ whole genome shotgun (WGS) entry which is preliminary data.</text>
</comment>
<dbReference type="Gene3D" id="3.10.50.10">
    <property type="match status" value="1"/>
</dbReference>
<dbReference type="EMBL" id="JTDY01005466">
    <property type="protein sequence ID" value="KOB66972.1"/>
    <property type="molecule type" value="Genomic_DNA"/>
</dbReference>
<accession>A0A0L7KUL7</accession>
<feature type="chain" id="PRO_5005572892" evidence="2">
    <location>
        <begin position="20"/>
        <end position="302"/>
    </location>
</feature>
<name>A0A0L7KUL7_OPEBR</name>
<keyword evidence="4" id="KW-1185">Reference proteome</keyword>
<organism evidence="3 4">
    <name type="scientific">Operophtera brumata</name>
    <name type="common">Winter moth</name>
    <name type="synonym">Phalaena brumata</name>
    <dbReference type="NCBI Taxonomy" id="104452"/>
    <lineage>
        <taxon>Eukaryota</taxon>
        <taxon>Metazoa</taxon>
        <taxon>Ecdysozoa</taxon>
        <taxon>Arthropoda</taxon>
        <taxon>Hexapoda</taxon>
        <taxon>Insecta</taxon>
        <taxon>Pterygota</taxon>
        <taxon>Neoptera</taxon>
        <taxon>Endopterygota</taxon>
        <taxon>Lepidoptera</taxon>
        <taxon>Glossata</taxon>
        <taxon>Ditrysia</taxon>
        <taxon>Geometroidea</taxon>
        <taxon>Geometridae</taxon>
        <taxon>Larentiinae</taxon>
        <taxon>Operophtera</taxon>
    </lineage>
</organism>
<evidence type="ECO:0000256" key="1">
    <source>
        <dbReference type="ARBA" id="ARBA00009336"/>
    </source>
</evidence>
<evidence type="ECO:0000256" key="2">
    <source>
        <dbReference type="SAM" id="SignalP"/>
    </source>
</evidence>
<keyword evidence="2" id="KW-0732">Signal</keyword>
<reference evidence="3 4" key="1">
    <citation type="journal article" date="2015" name="Genome Biol. Evol.">
        <title>The genome of winter moth (Operophtera brumata) provides a genomic perspective on sexual dimorphism and phenology.</title>
        <authorList>
            <person name="Derks M.F."/>
            <person name="Smit S."/>
            <person name="Salis L."/>
            <person name="Schijlen E."/>
            <person name="Bossers A."/>
            <person name="Mateman C."/>
            <person name="Pijl A.S."/>
            <person name="de Ridder D."/>
            <person name="Groenen M.A."/>
            <person name="Visser M.E."/>
            <person name="Megens H.J."/>
        </authorList>
    </citation>
    <scope>NUCLEOTIDE SEQUENCE [LARGE SCALE GENOMIC DNA]</scope>
    <source>
        <strain evidence="3">WM2013NL</strain>
        <tissue evidence="3">Head and thorax</tissue>
    </source>
</reference>